<evidence type="ECO:0000313" key="3">
    <source>
        <dbReference type="EMBL" id="GET92249.1"/>
    </source>
</evidence>
<dbReference type="AlphaFoldDB" id="A0A640KXK6"/>
<sequence>MDTETSSIAASRDGHALRQGESVFDDYDEVSNATIGTSSPVAHPGMKSPHSDSKSRMSLDAMSPSFGGSTIRVFCEPPRQLALSNHNLHGFTRRVETGDVPLRVDFIPDDAYVNYGTNVLTLNFERNEATHRRGSSVLAAAGRTVDLGDLGSDVADSATQYSNASFHGGQQSIEGNGWNTEDASVDPQVGSPTRHHIDPLNSASLDQHLHELSCGPAPLRVENIVSSSVPYLQRERNESTTTLLPETTVASLMVESSEVDAMSTSEVISLPRIHHVKRTSVGDAMDDMWSTTSTHGFDTMYFSTGKAKDETLHALSKENLRQLRHQLESGETPLRPEVLAGLSTMVQAMTQTKSTKPTSTTVEPTMTEERSKLVDSAAFHGSSLHSCADTGGSFLLNSRNLAKNGDGNAVAGISLQHAVADMPAREACDSRARGPSDYPNPEFLHSTQADVSDRDVDDEVVVDEAEARNEDEEEDALQEKRSTSDGSCEGQNESVFNMTEDDGVDDLADPASMSRHMRELFKLVQEGRQDQSHLRQLVLEQRSLIQYLQNTVKDLEAELSALKRD</sequence>
<feature type="region of interest" description="Disordered" evidence="2">
    <location>
        <begin position="426"/>
        <end position="493"/>
    </location>
</feature>
<dbReference type="OrthoDB" id="271998at2759"/>
<protein>
    <submittedName>
        <fullName evidence="3">Uncharacterized protein</fullName>
    </submittedName>
</protein>
<evidence type="ECO:0000313" key="4">
    <source>
        <dbReference type="Proteomes" id="UP000419144"/>
    </source>
</evidence>
<keyword evidence="1" id="KW-0175">Coiled coil</keyword>
<name>A0A640KXK6_LEITA</name>
<feature type="region of interest" description="Disordered" evidence="2">
    <location>
        <begin position="165"/>
        <end position="193"/>
    </location>
</feature>
<proteinExistence type="predicted"/>
<feature type="compositionally biased region" description="Polar residues" evidence="2">
    <location>
        <begin position="31"/>
        <end position="40"/>
    </location>
</feature>
<feature type="compositionally biased region" description="Polar residues" evidence="2">
    <location>
        <begin position="484"/>
        <end position="493"/>
    </location>
</feature>
<accession>A0A640KXK6</accession>
<dbReference type="Proteomes" id="UP000419144">
    <property type="component" value="Unassembled WGS sequence"/>
</dbReference>
<organism evidence="3 4">
    <name type="scientific">Leishmania tarentolae</name>
    <name type="common">Sauroleishmania tarentolae</name>
    <dbReference type="NCBI Taxonomy" id="5689"/>
    <lineage>
        <taxon>Eukaryota</taxon>
        <taxon>Discoba</taxon>
        <taxon>Euglenozoa</taxon>
        <taxon>Kinetoplastea</taxon>
        <taxon>Metakinetoplastina</taxon>
        <taxon>Trypanosomatida</taxon>
        <taxon>Trypanosomatidae</taxon>
        <taxon>Leishmaniinae</taxon>
        <taxon>Leishmania</taxon>
        <taxon>lizard Leishmania</taxon>
    </lineage>
</organism>
<keyword evidence="4" id="KW-1185">Reference proteome</keyword>
<feature type="region of interest" description="Disordered" evidence="2">
    <location>
        <begin position="1"/>
        <end position="59"/>
    </location>
</feature>
<evidence type="ECO:0000256" key="2">
    <source>
        <dbReference type="SAM" id="MobiDB-lite"/>
    </source>
</evidence>
<feature type="compositionally biased region" description="Acidic residues" evidence="2">
    <location>
        <begin position="455"/>
        <end position="476"/>
    </location>
</feature>
<feature type="compositionally biased region" description="Polar residues" evidence="2">
    <location>
        <begin position="165"/>
        <end position="182"/>
    </location>
</feature>
<dbReference type="EMBL" id="BLBS01000054">
    <property type="protein sequence ID" value="GET92249.1"/>
    <property type="molecule type" value="Genomic_DNA"/>
</dbReference>
<dbReference type="VEuPathDB" id="TriTrypDB:LtaPh_3417500"/>
<comment type="caution">
    <text evidence="3">The sequence shown here is derived from an EMBL/GenBank/DDBJ whole genome shotgun (WGS) entry which is preliminary data.</text>
</comment>
<gene>
    <name evidence="3" type="ORF">LtaPh_3417500</name>
</gene>
<feature type="coiled-coil region" evidence="1">
    <location>
        <begin position="538"/>
        <end position="565"/>
    </location>
</feature>
<evidence type="ECO:0000256" key="1">
    <source>
        <dbReference type="SAM" id="Coils"/>
    </source>
</evidence>
<reference evidence="3" key="1">
    <citation type="submission" date="2019-11" db="EMBL/GenBank/DDBJ databases">
        <title>Leishmania tarentolae CDS.</title>
        <authorList>
            <person name="Goto Y."/>
            <person name="Yamagishi J."/>
        </authorList>
    </citation>
    <scope>NUCLEOTIDE SEQUENCE [LARGE SCALE GENOMIC DNA]</scope>
    <source>
        <strain evidence="3">Parrot Tar II</strain>
    </source>
</reference>